<sequence length="218" mass="23656">MKQLLLDFTEAPAPTFANFAAGRNGELLAALDAAVKGQNTERVLYVWGESGAGKTHLLRAFAEATASRHSRYVRAADFDGAIAPVLVLDDIEQLPEDHQVTLFNAFNERTFAFLLVSARSAPRDLALRRDLASRLATGLTYRALLLTDAEKSAALAAHAASRGFPLADEVRSYLLTHARRDMPSLIGALDTLDRYSIETGRPITVPLLKAALRPETAA</sequence>
<dbReference type="InParanoid" id="A0A6M4H3V9"/>
<dbReference type="AlphaFoldDB" id="A0A6M4H3V9"/>
<feature type="domain" description="Chromosomal replication initiator protein DnaA ATPAse" evidence="1">
    <location>
        <begin position="15"/>
        <end position="70"/>
    </location>
</feature>
<protein>
    <submittedName>
        <fullName evidence="3">DnaA regulatory inactivator Hda</fullName>
    </submittedName>
</protein>
<dbReference type="GO" id="GO:0032297">
    <property type="term" value="P:negative regulation of DNA-templated DNA replication initiation"/>
    <property type="evidence" value="ECO:0007669"/>
    <property type="project" value="InterPro"/>
</dbReference>
<dbReference type="InterPro" id="IPR027417">
    <property type="entry name" value="P-loop_NTPase"/>
</dbReference>
<name>A0A6M4H3V9_9PROT</name>
<dbReference type="GO" id="GO:0005886">
    <property type="term" value="C:plasma membrane"/>
    <property type="evidence" value="ECO:0007669"/>
    <property type="project" value="TreeGrafter"/>
</dbReference>
<evidence type="ECO:0000259" key="1">
    <source>
        <dbReference type="Pfam" id="PF00308"/>
    </source>
</evidence>
<organism evidence="3 4">
    <name type="scientific">Usitatibacter palustris</name>
    <dbReference type="NCBI Taxonomy" id="2732487"/>
    <lineage>
        <taxon>Bacteria</taxon>
        <taxon>Pseudomonadati</taxon>
        <taxon>Pseudomonadota</taxon>
        <taxon>Betaproteobacteria</taxon>
        <taxon>Nitrosomonadales</taxon>
        <taxon>Usitatibacteraceae</taxon>
        <taxon>Usitatibacter</taxon>
    </lineage>
</organism>
<evidence type="ECO:0000259" key="2">
    <source>
        <dbReference type="Pfam" id="PF22688"/>
    </source>
</evidence>
<dbReference type="Gene3D" id="3.40.50.300">
    <property type="entry name" value="P-loop containing nucleotide triphosphate hydrolases"/>
    <property type="match status" value="1"/>
</dbReference>
<proteinExistence type="predicted"/>
<feature type="domain" description="Hda lid" evidence="2">
    <location>
        <begin position="148"/>
        <end position="212"/>
    </location>
</feature>
<dbReference type="NCBIfam" id="TIGR03420">
    <property type="entry name" value="DnaA_homol_Hda"/>
    <property type="match status" value="1"/>
</dbReference>
<dbReference type="KEGG" id="upl:DSM104440_00817"/>
<reference evidence="3 4" key="1">
    <citation type="submission" date="2020-04" db="EMBL/GenBank/DDBJ databases">
        <title>Usitatibacter rugosus gen. nov., sp. nov. and Usitatibacter palustris sp. nov., novel members of Usitatibacteraceae fam. nov. within the order Nitrosomonadales isolated from soil.</title>
        <authorList>
            <person name="Huber K.J."/>
            <person name="Neumann-Schaal M."/>
            <person name="Geppert A."/>
            <person name="Luckner M."/>
            <person name="Wanner G."/>
            <person name="Overmann J."/>
        </authorList>
    </citation>
    <scope>NUCLEOTIDE SEQUENCE [LARGE SCALE GENOMIC DNA]</scope>
    <source>
        <strain evidence="3 4">Swamp67</strain>
    </source>
</reference>
<dbReference type="PANTHER" id="PTHR30050">
    <property type="entry name" value="CHROMOSOMAL REPLICATION INITIATOR PROTEIN DNAA"/>
    <property type="match status" value="1"/>
</dbReference>
<dbReference type="PANTHER" id="PTHR30050:SF5">
    <property type="entry name" value="DNAA REGULATORY INACTIVATOR HDA"/>
    <property type="match status" value="1"/>
</dbReference>
<accession>A0A6M4H3V9</accession>
<dbReference type="SUPFAM" id="SSF52540">
    <property type="entry name" value="P-loop containing nucleoside triphosphate hydrolases"/>
    <property type="match status" value="1"/>
</dbReference>
<dbReference type="InterPro" id="IPR013317">
    <property type="entry name" value="DnaA_dom"/>
</dbReference>
<dbReference type="Proteomes" id="UP000503096">
    <property type="component" value="Chromosome"/>
</dbReference>
<dbReference type="InterPro" id="IPR055199">
    <property type="entry name" value="Hda_lid"/>
</dbReference>
<dbReference type="FunCoup" id="A0A6M4H3V9">
    <property type="interactions" value="93"/>
</dbReference>
<evidence type="ECO:0000313" key="4">
    <source>
        <dbReference type="Proteomes" id="UP000503096"/>
    </source>
</evidence>
<dbReference type="EMBL" id="CP053073">
    <property type="protein sequence ID" value="QJR14025.1"/>
    <property type="molecule type" value="Genomic_DNA"/>
</dbReference>
<dbReference type="RefSeq" id="WP_171160816.1">
    <property type="nucleotide sequence ID" value="NZ_CP053073.1"/>
</dbReference>
<dbReference type="GO" id="GO:0006270">
    <property type="term" value="P:DNA replication initiation"/>
    <property type="evidence" value="ECO:0007669"/>
    <property type="project" value="TreeGrafter"/>
</dbReference>
<keyword evidence="4" id="KW-1185">Reference proteome</keyword>
<dbReference type="GO" id="GO:0003688">
    <property type="term" value="F:DNA replication origin binding"/>
    <property type="evidence" value="ECO:0007669"/>
    <property type="project" value="TreeGrafter"/>
</dbReference>
<dbReference type="InterPro" id="IPR017788">
    <property type="entry name" value="Hda"/>
</dbReference>
<gene>
    <name evidence="3" type="primary">hda</name>
    <name evidence="3" type="ORF">DSM104440_00817</name>
</gene>
<evidence type="ECO:0000313" key="3">
    <source>
        <dbReference type="EMBL" id="QJR14025.1"/>
    </source>
</evidence>
<dbReference type="Gene3D" id="1.10.8.60">
    <property type="match status" value="1"/>
</dbReference>
<dbReference type="Pfam" id="PF22688">
    <property type="entry name" value="Hda_lid"/>
    <property type="match status" value="1"/>
</dbReference>
<dbReference type="Pfam" id="PF00308">
    <property type="entry name" value="Bac_DnaA"/>
    <property type="match status" value="1"/>
</dbReference>